<evidence type="ECO:0000313" key="4">
    <source>
        <dbReference type="Proteomes" id="UP001500427"/>
    </source>
</evidence>
<comment type="similarity">
    <text evidence="1">Belongs to the UPF0312 family.</text>
</comment>
<dbReference type="InterPro" id="IPR036761">
    <property type="entry name" value="TTHA0802/YceI-like_sf"/>
</dbReference>
<evidence type="ECO:0000256" key="1">
    <source>
        <dbReference type="ARBA" id="ARBA00008812"/>
    </source>
</evidence>
<accession>A0ABP9J360</accession>
<dbReference type="SMART" id="SM00867">
    <property type="entry name" value="YceI"/>
    <property type="match status" value="1"/>
</dbReference>
<dbReference type="SUPFAM" id="SSF101874">
    <property type="entry name" value="YceI-like"/>
    <property type="match status" value="1"/>
</dbReference>
<dbReference type="Gene3D" id="2.40.128.110">
    <property type="entry name" value="Lipid/polyisoprenoid-binding, YceI-like"/>
    <property type="match status" value="1"/>
</dbReference>
<dbReference type="PANTHER" id="PTHR34406:SF1">
    <property type="entry name" value="PROTEIN YCEI"/>
    <property type="match status" value="1"/>
</dbReference>
<protein>
    <recommendedName>
        <fullName evidence="2">Lipid/polyisoprenoid-binding YceI-like domain-containing protein</fullName>
    </recommendedName>
</protein>
<dbReference type="RefSeq" id="WP_345505656.1">
    <property type="nucleotide sequence ID" value="NZ_BAABIW010000002.1"/>
</dbReference>
<dbReference type="Pfam" id="PF04264">
    <property type="entry name" value="YceI"/>
    <property type="match status" value="1"/>
</dbReference>
<feature type="domain" description="Lipid/polyisoprenoid-binding YceI-like" evidence="2">
    <location>
        <begin position="18"/>
        <end position="174"/>
    </location>
</feature>
<keyword evidence="4" id="KW-1185">Reference proteome</keyword>
<dbReference type="EMBL" id="BAABIW010000002">
    <property type="protein sequence ID" value="GAA5016994.1"/>
    <property type="molecule type" value="Genomic_DNA"/>
</dbReference>
<organism evidence="3 4">
    <name type="scientific">Terrabacter aeriphilus</name>
    <dbReference type="NCBI Taxonomy" id="515662"/>
    <lineage>
        <taxon>Bacteria</taxon>
        <taxon>Bacillati</taxon>
        <taxon>Actinomycetota</taxon>
        <taxon>Actinomycetes</taxon>
        <taxon>Micrococcales</taxon>
        <taxon>Intrasporangiaceae</taxon>
        <taxon>Terrabacter</taxon>
    </lineage>
</organism>
<dbReference type="PANTHER" id="PTHR34406">
    <property type="entry name" value="PROTEIN YCEI"/>
    <property type="match status" value="1"/>
</dbReference>
<comment type="caution">
    <text evidence="3">The sequence shown here is derived from an EMBL/GenBank/DDBJ whole genome shotgun (WGS) entry which is preliminary data.</text>
</comment>
<sequence length="175" mass="18018">MSGQAQAAVSPAWVPAGTWVVDPARSTAGFAVRDKLVTTVHGTFAIASGTVITGSDGQVVSAVVTLDVAGVSTGNGRRDRDLLKPRFLDAGSHPTIVVEAGSTATRATGWRVEATLSARGASAPLVLEVVPTSVEERAVRVRATGRLDRTGLGLAVPTFVVGRHVEVEVDLVAAR</sequence>
<dbReference type="Proteomes" id="UP001500427">
    <property type="component" value="Unassembled WGS sequence"/>
</dbReference>
<proteinExistence type="inferred from homology"/>
<gene>
    <name evidence="3" type="ORF">GCM10023258_03040</name>
</gene>
<reference evidence="4" key="1">
    <citation type="journal article" date="2019" name="Int. J. Syst. Evol. Microbiol.">
        <title>The Global Catalogue of Microorganisms (GCM) 10K type strain sequencing project: providing services to taxonomists for standard genome sequencing and annotation.</title>
        <authorList>
            <consortium name="The Broad Institute Genomics Platform"/>
            <consortium name="The Broad Institute Genome Sequencing Center for Infectious Disease"/>
            <person name="Wu L."/>
            <person name="Ma J."/>
        </authorList>
    </citation>
    <scope>NUCLEOTIDE SEQUENCE [LARGE SCALE GENOMIC DNA]</scope>
    <source>
        <strain evidence="4">JCM 17687</strain>
    </source>
</reference>
<evidence type="ECO:0000259" key="2">
    <source>
        <dbReference type="SMART" id="SM00867"/>
    </source>
</evidence>
<name>A0ABP9J360_9MICO</name>
<evidence type="ECO:0000313" key="3">
    <source>
        <dbReference type="EMBL" id="GAA5016994.1"/>
    </source>
</evidence>
<dbReference type="InterPro" id="IPR007372">
    <property type="entry name" value="Lipid/polyisoprenoid-bd_YceI"/>
</dbReference>